<sequence length="383" mass="41117">MGNNPVFAVTVFFIVFRECLETTVVVSVLLAFLKQSLGPGSGGGSKTYNSLRKQVWVGCALGLFVCLAVGGGMIGAFYGLGTDAFANTEYIWEGVLGIVASIIISVMGGALLRVSKIRDKWRVKLAKALEHKENGGGQQQQQSRIKTWMEKYAMFFLPFITVLREGLEAVIYVGGVGLGQPATAFPLAVVCGLAAGILVGYIIYRFGQTTSMQIFLVISTGFLYLVAAGLLSRGVWYFEANTWNKVIGGDAAETGAGPGSYDIRQSVWHVNCCSPEINGGGGWGIFNSLLGWTNSATYGSVVSYNLYWVCVMVCYGLMIYRERSGPIAVIDPVLDRIAGYKAKTKAAILRRPVDTDTRPGNQVADSVDQGKSGQGTSARQAEV</sequence>
<keyword evidence="10" id="KW-1185">Reference proteome</keyword>
<dbReference type="PANTHER" id="PTHR31632">
    <property type="entry name" value="IRON TRANSPORTER FTH1"/>
    <property type="match status" value="1"/>
</dbReference>
<dbReference type="AlphaFoldDB" id="A0A1L9P4C0"/>
<dbReference type="EMBL" id="KV878125">
    <property type="protein sequence ID" value="OJI96348.1"/>
    <property type="molecule type" value="Genomic_DNA"/>
</dbReference>
<keyword evidence="4 8" id="KW-0812">Transmembrane</keyword>
<feature type="compositionally biased region" description="Polar residues" evidence="7">
    <location>
        <begin position="358"/>
        <end position="383"/>
    </location>
</feature>
<feature type="region of interest" description="Disordered" evidence="7">
    <location>
        <begin position="354"/>
        <end position="383"/>
    </location>
</feature>
<dbReference type="STRING" id="1036611.A0A1L9P4C0"/>
<dbReference type="GO" id="GO:0033573">
    <property type="term" value="C:high-affinity iron permease complex"/>
    <property type="evidence" value="ECO:0007669"/>
    <property type="project" value="InterPro"/>
</dbReference>
<feature type="transmembrane region" description="Helical" evidence="8">
    <location>
        <begin position="152"/>
        <end position="172"/>
    </location>
</feature>
<evidence type="ECO:0000313" key="10">
    <source>
        <dbReference type="Proteomes" id="UP000184073"/>
    </source>
</evidence>
<proteinExistence type="inferred from homology"/>
<evidence type="ECO:0000256" key="5">
    <source>
        <dbReference type="ARBA" id="ARBA00022989"/>
    </source>
</evidence>
<keyword evidence="3" id="KW-0410">Iron transport</keyword>
<feature type="transmembrane region" description="Helical" evidence="8">
    <location>
        <begin position="184"/>
        <end position="203"/>
    </location>
</feature>
<comment type="similarity">
    <text evidence="2">Belongs to the oxidase-dependent Fe transporter (OFeT) (TC 9.A.10.1) family.</text>
</comment>
<evidence type="ECO:0000256" key="1">
    <source>
        <dbReference type="ARBA" id="ARBA00004141"/>
    </source>
</evidence>
<protein>
    <submittedName>
        <fullName evidence="9">Uncharacterized protein</fullName>
    </submittedName>
</protein>
<dbReference type="InterPro" id="IPR004923">
    <property type="entry name" value="FTR1/Fip1/EfeU"/>
</dbReference>
<evidence type="ECO:0000256" key="4">
    <source>
        <dbReference type="ARBA" id="ARBA00022692"/>
    </source>
</evidence>
<dbReference type="Pfam" id="PF03239">
    <property type="entry name" value="FTR1"/>
    <property type="match status" value="1"/>
</dbReference>
<dbReference type="GeneID" id="63724060"/>
<feature type="transmembrane region" description="Helical" evidence="8">
    <location>
        <begin position="215"/>
        <end position="236"/>
    </location>
</feature>
<feature type="transmembrane region" description="Helical" evidence="8">
    <location>
        <begin position="90"/>
        <end position="112"/>
    </location>
</feature>
<evidence type="ECO:0000256" key="8">
    <source>
        <dbReference type="SAM" id="Phobius"/>
    </source>
</evidence>
<feature type="transmembrane region" description="Helical" evidence="8">
    <location>
        <begin position="301"/>
        <end position="320"/>
    </location>
</feature>
<keyword evidence="3" id="KW-0406">Ion transport</keyword>
<feature type="transmembrane region" description="Helical" evidence="8">
    <location>
        <begin position="54"/>
        <end position="78"/>
    </location>
</feature>
<reference evidence="10" key="1">
    <citation type="journal article" date="2017" name="Genome Biol.">
        <title>Comparative genomics reveals high biological diversity and specific adaptations in the industrially and medically important fungal genus Aspergillus.</title>
        <authorList>
            <person name="de Vries R.P."/>
            <person name="Riley R."/>
            <person name="Wiebenga A."/>
            <person name="Aguilar-Osorio G."/>
            <person name="Amillis S."/>
            <person name="Uchima C.A."/>
            <person name="Anderluh G."/>
            <person name="Asadollahi M."/>
            <person name="Askin M."/>
            <person name="Barry K."/>
            <person name="Battaglia E."/>
            <person name="Bayram O."/>
            <person name="Benocci T."/>
            <person name="Braus-Stromeyer S.A."/>
            <person name="Caldana C."/>
            <person name="Canovas D."/>
            <person name="Cerqueira G.C."/>
            <person name="Chen F."/>
            <person name="Chen W."/>
            <person name="Choi C."/>
            <person name="Clum A."/>
            <person name="Dos Santos R.A."/>
            <person name="Damasio A.R."/>
            <person name="Diallinas G."/>
            <person name="Emri T."/>
            <person name="Fekete E."/>
            <person name="Flipphi M."/>
            <person name="Freyberg S."/>
            <person name="Gallo A."/>
            <person name="Gournas C."/>
            <person name="Habgood R."/>
            <person name="Hainaut M."/>
            <person name="Harispe M.L."/>
            <person name="Henrissat B."/>
            <person name="Hilden K.S."/>
            <person name="Hope R."/>
            <person name="Hossain A."/>
            <person name="Karabika E."/>
            <person name="Karaffa L."/>
            <person name="Karanyi Z."/>
            <person name="Krasevec N."/>
            <person name="Kuo A."/>
            <person name="Kusch H."/>
            <person name="LaButti K."/>
            <person name="Lagendijk E.L."/>
            <person name="Lapidus A."/>
            <person name="Levasseur A."/>
            <person name="Lindquist E."/>
            <person name="Lipzen A."/>
            <person name="Logrieco A.F."/>
            <person name="MacCabe A."/>
            <person name="Maekelae M.R."/>
            <person name="Malavazi I."/>
            <person name="Melin P."/>
            <person name="Meyer V."/>
            <person name="Mielnichuk N."/>
            <person name="Miskei M."/>
            <person name="Molnar A.P."/>
            <person name="Mule G."/>
            <person name="Ngan C.Y."/>
            <person name="Orejas M."/>
            <person name="Orosz E."/>
            <person name="Ouedraogo J.P."/>
            <person name="Overkamp K.M."/>
            <person name="Park H.-S."/>
            <person name="Perrone G."/>
            <person name="Piumi F."/>
            <person name="Punt P.J."/>
            <person name="Ram A.F."/>
            <person name="Ramon A."/>
            <person name="Rauscher S."/>
            <person name="Record E."/>
            <person name="Riano-Pachon D.M."/>
            <person name="Robert V."/>
            <person name="Roehrig J."/>
            <person name="Ruller R."/>
            <person name="Salamov A."/>
            <person name="Salih N.S."/>
            <person name="Samson R.A."/>
            <person name="Sandor E."/>
            <person name="Sanguinetti M."/>
            <person name="Schuetze T."/>
            <person name="Sepcic K."/>
            <person name="Shelest E."/>
            <person name="Sherlock G."/>
            <person name="Sophianopoulou V."/>
            <person name="Squina F.M."/>
            <person name="Sun H."/>
            <person name="Susca A."/>
            <person name="Todd R.B."/>
            <person name="Tsang A."/>
            <person name="Unkles S.E."/>
            <person name="van de Wiele N."/>
            <person name="van Rossen-Uffink D."/>
            <person name="Oliveira J.V."/>
            <person name="Vesth T.C."/>
            <person name="Visser J."/>
            <person name="Yu J.-H."/>
            <person name="Zhou M."/>
            <person name="Andersen M.R."/>
            <person name="Archer D.B."/>
            <person name="Baker S.E."/>
            <person name="Benoit I."/>
            <person name="Brakhage A.A."/>
            <person name="Braus G.H."/>
            <person name="Fischer R."/>
            <person name="Frisvad J.C."/>
            <person name="Goldman G.H."/>
            <person name="Houbraken J."/>
            <person name="Oakley B."/>
            <person name="Pocsi I."/>
            <person name="Scazzocchio C."/>
            <person name="Seiboth B."/>
            <person name="vanKuyk P.A."/>
            <person name="Wortman J."/>
            <person name="Dyer P.S."/>
            <person name="Grigoriev I.V."/>
        </authorList>
    </citation>
    <scope>NUCLEOTIDE SEQUENCE [LARGE SCALE GENOMIC DNA]</scope>
    <source>
        <strain evidence="10">CBS 583.65</strain>
    </source>
</reference>
<evidence type="ECO:0000256" key="3">
    <source>
        <dbReference type="ARBA" id="ARBA00022496"/>
    </source>
</evidence>
<evidence type="ECO:0000256" key="2">
    <source>
        <dbReference type="ARBA" id="ARBA00008333"/>
    </source>
</evidence>
<evidence type="ECO:0000313" key="9">
    <source>
        <dbReference type="EMBL" id="OJI96348.1"/>
    </source>
</evidence>
<keyword evidence="3" id="KW-0813">Transport</keyword>
<evidence type="ECO:0000256" key="6">
    <source>
        <dbReference type="ARBA" id="ARBA00023136"/>
    </source>
</evidence>
<dbReference type="OrthoDB" id="4364at2759"/>
<dbReference type="VEuPathDB" id="FungiDB:ASPVEDRAFT_157800"/>
<accession>A0A1L9P4C0</accession>
<dbReference type="GO" id="GO:0015093">
    <property type="term" value="F:ferrous iron transmembrane transporter activity"/>
    <property type="evidence" value="ECO:0007669"/>
    <property type="project" value="TreeGrafter"/>
</dbReference>
<keyword evidence="3" id="KW-0408">Iron</keyword>
<keyword evidence="6 8" id="KW-0472">Membrane</keyword>
<dbReference type="PANTHER" id="PTHR31632:SF2">
    <property type="entry name" value="PLASMA MEMBRANE IRON PERMEASE"/>
    <property type="match status" value="1"/>
</dbReference>
<name>A0A1L9P4C0_ASPVE</name>
<gene>
    <name evidence="9" type="ORF">ASPVEDRAFT_157800</name>
</gene>
<comment type="subcellular location">
    <subcellularLocation>
        <location evidence="1">Membrane</location>
        <topology evidence="1">Multi-pass membrane protein</topology>
    </subcellularLocation>
</comment>
<organism evidence="9 10">
    <name type="scientific">Aspergillus versicolor CBS 583.65</name>
    <dbReference type="NCBI Taxonomy" id="1036611"/>
    <lineage>
        <taxon>Eukaryota</taxon>
        <taxon>Fungi</taxon>
        <taxon>Dikarya</taxon>
        <taxon>Ascomycota</taxon>
        <taxon>Pezizomycotina</taxon>
        <taxon>Eurotiomycetes</taxon>
        <taxon>Eurotiomycetidae</taxon>
        <taxon>Eurotiales</taxon>
        <taxon>Aspergillaceae</taxon>
        <taxon>Aspergillus</taxon>
        <taxon>Aspergillus subgen. Nidulantes</taxon>
    </lineage>
</organism>
<dbReference type="RefSeq" id="XP_040662111.1">
    <property type="nucleotide sequence ID" value="XM_040808549.1"/>
</dbReference>
<dbReference type="Proteomes" id="UP000184073">
    <property type="component" value="Unassembled WGS sequence"/>
</dbReference>
<evidence type="ECO:0000256" key="7">
    <source>
        <dbReference type="SAM" id="MobiDB-lite"/>
    </source>
</evidence>
<keyword evidence="5 8" id="KW-1133">Transmembrane helix</keyword>